<keyword evidence="2" id="KW-1185">Reference proteome</keyword>
<dbReference type="InterPro" id="IPR023860">
    <property type="entry name" value="FeFe-hyd_TM1266"/>
</dbReference>
<dbReference type="KEGG" id="tna:CTN_1307"/>
<dbReference type="Gene3D" id="3.30.70.1150">
    <property type="entry name" value="ACT-like. Chain A, domain 2"/>
    <property type="match status" value="1"/>
</dbReference>
<dbReference type="InterPro" id="IPR027271">
    <property type="entry name" value="Acetolactate_synth/TF_NikR_C"/>
</dbReference>
<evidence type="ECO:0008006" key="3">
    <source>
        <dbReference type="Google" id="ProtNLM"/>
    </source>
</evidence>
<dbReference type="NCBIfam" id="TIGR03959">
    <property type="entry name" value="hyd_TM1266"/>
    <property type="match status" value="1"/>
</dbReference>
<accession>B9K950</accession>
<dbReference type="STRING" id="309803.CTN_1307"/>
<sequence>MEGKILTPGEGIDGSIPPLPVSGEGDFVLEKRFYILTIVVEDRERAYRHVNELLHNFSEDILLRVGYPVKEENMAIIFLVLKTDNDTMGALSGKLGQIPGVRVKTVPLKR</sequence>
<dbReference type="InterPro" id="IPR045865">
    <property type="entry name" value="ACT-like_dom_sf"/>
</dbReference>
<organism evidence="1 2">
    <name type="scientific">Thermotoga neapolitana (strain ATCC 49049 / DSM 4359 / NBRC 107923 / NS-E)</name>
    <dbReference type="NCBI Taxonomy" id="309803"/>
    <lineage>
        <taxon>Bacteria</taxon>
        <taxon>Thermotogati</taxon>
        <taxon>Thermotogota</taxon>
        <taxon>Thermotogae</taxon>
        <taxon>Thermotogales</taxon>
        <taxon>Thermotogaceae</taxon>
        <taxon>Thermotoga</taxon>
    </lineage>
</organism>
<protein>
    <recommendedName>
        <fullName evidence="3">Iron-only hydrogenase system regulator</fullName>
    </recommendedName>
</protein>
<dbReference type="AlphaFoldDB" id="B9K950"/>
<reference evidence="1 2" key="1">
    <citation type="journal article" date="2009" name="Biosci. Biotechnol. Biochem.">
        <title>WeGAS: a web-based microbial genome annotation system.</title>
        <authorList>
            <person name="Lee D."/>
            <person name="Seo H."/>
            <person name="Park C."/>
            <person name="Park K."/>
        </authorList>
    </citation>
    <scope>NUCLEOTIDE SEQUENCE [LARGE SCALE GENOMIC DNA]</scope>
    <source>
        <strain evidence="2">ATCC 49049 / DSM 4359 / NBRC 107923 / NS-E</strain>
    </source>
</reference>
<name>B9K950_THENN</name>
<dbReference type="EMBL" id="CP000916">
    <property type="protein sequence ID" value="ACM23483.1"/>
    <property type="molecule type" value="Genomic_DNA"/>
</dbReference>
<dbReference type="SUPFAM" id="SSF55021">
    <property type="entry name" value="ACT-like"/>
    <property type="match status" value="1"/>
</dbReference>
<gene>
    <name evidence="1" type="ordered locus">CTN_1307</name>
</gene>
<dbReference type="Pfam" id="PF21699">
    <property type="entry name" value="TM1266-like"/>
    <property type="match status" value="1"/>
</dbReference>
<proteinExistence type="predicted"/>
<dbReference type="eggNOG" id="COG0864">
    <property type="taxonomic scope" value="Bacteria"/>
</dbReference>
<dbReference type="Proteomes" id="UP000000445">
    <property type="component" value="Chromosome"/>
</dbReference>
<evidence type="ECO:0000313" key="2">
    <source>
        <dbReference type="Proteomes" id="UP000000445"/>
    </source>
</evidence>
<dbReference type="HOGENOM" id="CLU_170247_0_0_0"/>
<evidence type="ECO:0000313" key="1">
    <source>
        <dbReference type="EMBL" id="ACM23483.1"/>
    </source>
</evidence>